<feature type="binding site" evidence="11">
    <location>
        <begin position="55"/>
        <end position="62"/>
    </location>
    <ligand>
        <name>GTP</name>
        <dbReference type="ChEBI" id="CHEBI:37565"/>
    </ligand>
</feature>
<dbReference type="CDD" id="cd04105">
    <property type="entry name" value="SR_beta"/>
    <property type="match status" value="1"/>
</dbReference>
<dbReference type="GO" id="GO:0003924">
    <property type="term" value="F:GTPase activity"/>
    <property type="evidence" value="ECO:0007669"/>
    <property type="project" value="InterPro"/>
</dbReference>
<dbReference type="SUPFAM" id="SSF52540">
    <property type="entry name" value="P-loop containing nucleoside triphosphate hydrolases"/>
    <property type="match status" value="1"/>
</dbReference>
<keyword evidence="4 13" id="KW-0812">Transmembrane</keyword>
<dbReference type="GO" id="GO:0005789">
    <property type="term" value="C:endoplasmic reticulum membrane"/>
    <property type="evidence" value="ECO:0007669"/>
    <property type="project" value="UniProtKB-SubCell"/>
</dbReference>
<dbReference type="AlphaFoldDB" id="A0A6B2EGR0"/>
<keyword evidence="12" id="KW-0460">Magnesium</keyword>
<dbReference type="GO" id="GO:0005525">
    <property type="term" value="F:GTP binding"/>
    <property type="evidence" value="ECO:0007669"/>
    <property type="project" value="UniProtKB-KW"/>
</dbReference>
<evidence type="ECO:0000256" key="10">
    <source>
        <dbReference type="ARBA" id="ARBA00023170"/>
    </source>
</evidence>
<evidence type="ECO:0000256" key="6">
    <source>
        <dbReference type="ARBA" id="ARBA00022824"/>
    </source>
</evidence>
<accession>A0A6B2EGR0</accession>
<feature type="binding site" evidence="11">
    <location>
        <position position="101"/>
    </location>
    <ligand>
        <name>GTP</name>
        <dbReference type="ChEBI" id="CHEBI:37565"/>
    </ligand>
</feature>
<dbReference type="SMART" id="SM00177">
    <property type="entry name" value="ARF"/>
    <property type="match status" value="1"/>
</dbReference>
<dbReference type="Pfam" id="PF09439">
    <property type="entry name" value="SRPRB"/>
    <property type="match status" value="1"/>
</dbReference>
<feature type="binding site" evidence="12">
    <location>
        <position position="79"/>
    </location>
    <ligand>
        <name>Mg(2+)</name>
        <dbReference type="ChEBI" id="CHEBI:18420"/>
    </ligand>
</feature>
<dbReference type="Gene3D" id="3.40.50.300">
    <property type="entry name" value="P-loop containing nucleotide triphosphate hydrolases"/>
    <property type="match status" value="1"/>
</dbReference>
<dbReference type="InterPro" id="IPR006689">
    <property type="entry name" value="Small_GTPase_ARF/SAR"/>
</dbReference>
<evidence type="ECO:0000256" key="1">
    <source>
        <dbReference type="ARBA" id="ARBA00004389"/>
    </source>
</evidence>
<dbReference type="InterPro" id="IPR042292">
    <property type="entry name" value="ARL15"/>
</dbReference>
<evidence type="ECO:0000256" key="3">
    <source>
        <dbReference type="ARBA" id="ARBA00020256"/>
    </source>
</evidence>
<feature type="binding site" evidence="11">
    <location>
        <begin position="159"/>
        <end position="162"/>
    </location>
    <ligand>
        <name>GTP</name>
        <dbReference type="ChEBI" id="CHEBI:37565"/>
    </ligand>
</feature>
<protein>
    <recommendedName>
        <fullName evidence="3">Signal recognition particle receptor subunit beta</fullName>
    </recommendedName>
</protein>
<evidence type="ECO:0000256" key="2">
    <source>
        <dbReference type="ARBA" id="ARBA00005619"/>
    </source>
</evidence>
<dbReference type="InterPro" id="IPR019009">
    <property type="entry name" value="SRP_receptor_beta_su"/>
</dbReference>
<evidence type="ECO:0000256" key="7">
    <source>
        <dbReference type="ARBA" id="ARBA00022989"/>
    </source>
</evidence>
<comment type="subcellular location">
    <subcellularLocation>
        <location evidence="1">Endoplasmic reticulum membrane</location>
        <topology evidence="1">Single-pass membrane protein</topology>
    </subcellularLocation>
</comment>
<evidence type="ECO:0000256" key="12">
    <source>
        <dbReference type="PIRSR" id="PIRSR606689-2"/>
    </source>
</evidence>
<evidence type="ECO:0000256" key="8">
    <source>
        <dbReference type="ARBA" id="ARBA00023134"/>
    </source>
</evidence>
<name>A0A6B2EGR0_9DIPT</name>
<comment type="similarity">
    <text evidence="2">Belongs to the SRP receptor beta subunit family.</text>
</comment>
<keyword evidence="6" id="KW-0256">Endoplasmic reticulum</keyword>
<feature type="transmembrane region" description="Helical" evidence="13">
    <location>
        <begin position="24"/>
        <end position="41"/>
    </location>
</feature>
<evidence type="ECO:0000313" key="14">
    <source>
        <dbReference type="EMBL" id="NBJ62197.1"/>
    </source>
</evidence>
<dbReference type="GO" id="GO:0046872">
    <property type="term" value="F:metal ion binding"/>
    <property type="evidence" value="ECO:0007669"/>
    <property type="project" value="UniProtKB-KW"/>
</dbReference>
<keyword evidence="9 13" id="KW-0472">Membrane</keyword>
<feature type="binding site" evidence="12">
    <location>
        <position position="62"/>
    </location>
    <ligand>
        <name>Mg(2+)</name>
        <dbReference type="ChEBI" id="CHEBI:18420"/>
    </ligand>
</feature>
<keyword evidence="8 11" id="KW-0342">GTP-binding</keyword>
<evidence type="ECO:0000256" key="11">
    <source>
        <dbReference type="PIRSR" id="PIRSR606689-1"/>
    </source>
</evidence>
<proteinExistence type="inferred from homology"/>
<keyword evidence="7 13" id="KW-1133">Transmembrane helix</keyword>
<evidence type="ECO:0000256" key="4">
    <source>
        <dbReference type="ARBA" id="ARBA00022692"/>
    </source>
</evidence>
<dbReference type="PANTHER" id="PTHR46693">
    <property type="entry name" value="ADP-RIBOSYLATION FACTOR-LIKE PROTEIN 15"/>
    <property type="match status" value="1"/>
</dbReference>
<keyword evidence="5 11" id="KW-0547">Nucleotide-binding</keyword>
<organism evidence="14">
    <name type="scientific">Phlebotomus kandelakii</name>
    <dbReference type="NCBI Taxonomy" id="1109342"/>
    <lineage>
        <taxon>Eukaryota</taxon>
        <taxon>Metazoa</taxon>
        <taxon>Ecdysozoa</taxon>
        <taxon>Arthropoda</taxon>
        <taxon>Hexapoda</taxon>
        <taxon>Insecta</taxon>
        <taxon>Pterygota</taxon>
        <taxon>Neoptera</taxon>
        <taxon>Endopterygota</taxon>
        <taxon>Diptera</taxon>
        <taxon>Nematocera</taxon>
        <taxon>Psychodoidea</taxon>
        <taxon>Psychodidae</taxon>
        <taxon>Phlebotomus</taxon>
        <taxon>Larroussius</taxon>
    </lineage>
</organism>
<dbReference type="SMART" id="SM00178">
    <property type="entry name" value="SAR"/>
    <property type="match status" value="1"/>
</dbReference>
<evidence type="ECO:0000256" key="13">
    <source>
        <dbReference type="SAM" id="Phobius"/>
    </source>
</evidence>
<dbReference type="EMBL" id="GIFK01004494">
    <property type="protein sequence ID" value="NBJ62197.1"/>
    <property type="molecule type" value="Transcribed_RNA"/>
</dbReference>
<evidence type="ECO:0000256" key="9">
    <source>
        <dbReference type="ARBA" id="ARBA00023136"/>
    </source>
</evidence>
<evidence type="ECO:0000256" key="5">
    <source>
        <dbReference type="ARBA" id="ARBA00022741"/>
    </source>
</evidence>
<reference evidence="14" key="1">
    <citation type="submission" date="2019-10" db="EMBL/GenBank/DDBJ databases">
        <title>Short sand fly seasons in Tbilisi, Georgia, hinder development of host immunity to saliva of the visceral leishmaniasis vector Phlebotomus kandelakii.</title>
        <authorList>
            <person name="Oliveira F."/>
            <person name="Giorgobiani E."/>
            <person name="Guimaraes-Costa A.B."/>
            <person name="Abdeladhim M."/>
            <person name="Oristian J."/>
            <person name="Tskhvaradze L."/>
            <person name="Tsertsvadze N."/>
            <person name="Zakalashvili M."/>
            <person name="Valenzuela J.G."/>
            <person name="Kamhawi S."/>
        </authorList>
    </citation>
    <scope>NUCLEOTIDE SEQUENCE</scope>
    <source>
        <strain evidence="14">Wild-capture in Tbilisi</strain>
        <tissue evidence="14">Salivary glands</tissue>
    </source>
</reference>
<keyword evidence="12" id="KW-0479">Metal-binding</keyword>
<dbReference type="PRINTS" id="PR00328">
    <property type="entry name" value="SAR1GTPBP"/>
</dbReference>
<dbReference type="InterPro" id="IPR027417">
    <property type="entry name" value="P-loop_NTPase"/>
</dbReference>
<sequence>MDSTSRTSRPREEPKFQAPDSTTLIISLIAIFVTIVLLYVYKKKKTSRTDVLLVGLCEAGKTSVFTRLVFGENRETFTSIKENVADYSSKNGYVRIVDIPGHERLRGKFFDDFKNQARGVVFLVDAVTVQKTIRDVADYLYTLLLDPAIASLPFLVLCNKQDETMAKSAGAVKSMLEKELNVVRSTRKSQLESVDSSSKSSAFLGKQGKDFEFIHISQYVDVLECSLKNGDIAGLTDWLDRIV</sequence>
<keyword evidence="10 14" id="KW-0675">Receptor</keyword>
<dbReference type="PANTHER" id="PTHR46693:SF1">
    <property type="entry name" value="ADP-RIBOSYLATION FACTOR-LIKE PROTEIN 15"/>
    <property type="match status" value="1"/>
</dbReference>